<accession>A0A1H2PUG9</accession>
<feature type="transmembrane region" description="Helical" evidence="6">
    <location>
        <begin position="237"/>
        <end position="256"/>
    </location>
</feature>
<dbReference type="RefSeq" id="WP_091912117.1">
    <property type="nucleotide sequence ID" value="NZ_FNLO01000013.1"/>
</dbReference>
<evidence type="ECO:0000313" key="8">
    <source>
        <dbReference type="Proteomes" id="UP000243719"/>
    </source>
</evidence>
<evidence type="ECO:0000256" key="2">
    <source>
        <dbReference type="ARBA" id="ARBA00022692"/>
    </source>
</evidence>
<feature type="compositionally biased region" description="Low complexity" evidence="5">
    <location>
        <begin position="435"/>
        <end position="445"/>
    </location>
</feature>
<dbReference type="Pfam" id="PF04610">
    <property type="entry name" value="TrbL"/>
    <property type="match status" value="1"/>
</dbReference>
<keyword evidence="2 6" id="KW-0812">Transmembrane</keyword>
<evidence type="ECO:0000256" key="1">
    <source>
        <dbReference type="ARBA" id="ARBA00004141"/>
    </source>
</evidence>
<evidence type="ECO:0000256" key="6">
    <source>
        <dbReference type="SAM" id="Phobius"/>
    </source>
</evidence>
<evidence type="ECO:0000256" key="3">
    <source>
        <dbReference type="ARBA" id="ARBA00022989"/>
    </source>
</evidence>
<evidence type="ECO:0000256" key="4">
    <source>
        <dbReference type="ARBA" id="ARBA00023136"/>
    </source>
</evidence>
<keyword evidence="8" id="KW-1185">Reference proteome</keyword>
<evidence type="ECO:0000313" key="7">
    <source>
        <dbReference type="EMBL" id="SDV50828.1"/>
    </source>
</evidence>
<dbReference type="AlphaFoldDB" id="A0A1H2PUG9"/>
<feature type="transmembrane region" description="Helical" evidence="6">
    <location>
        <begin position="146"/>
        <end position="169"/>
    </location>
</feature>
<comment type="subcellular location">
    <subcellularLocation>
        <location evidence="1">Membrane</location>
        <topology evidence="1">Multi-pass membrane protein</topology>
    </subcellularLocation>
</comment>
<dbReference type="NCBIfam" id="TIGR02783">
    <property type="entry name" value="TrbL_P"/>
    <property type="match status" value="1"/>
</dbReference>
<feature type="compositionally biased region" description="Polar residues" evidence="5">
    <location>
        <begin position="407"/>
        <end position="418"/>
    </location>
</feature>
<sequence>MNDVSIIDHFLNVFSAYIDSGFGLLRPEVGFLSATLGAIDITLAGLYWSLGHATGQGEDVMAKLIRKVLYAGVFAYIIGNFNWLASIVFRSFARLGLTASGAAVSMETFLQPGRLAKTGIDAGTPILDQISAMAGFPEVFINITPIVVMFLAWLTVIICFFVLAVQLFITLIEFKLTTLAGFVLVPFALWNKTAFLAEKVLGNVVSAGIKVLVLAVIVGIGMGLFAQFPATPSAPSIDYALVVMLASLALLALGIYGPRIATGLVAGAPQLGAGAMAGAAVGAAGTAVAIGAAATGVGGAIAAGARMAPAAASALGKGARMAASTASSAGSAFQAGSAAARGGAKGAMAGFGNVAKTGAQAVGQNAAAGARSFGHRAVAAFRSDSAGTSADASGSGDTSPGAAASGQSVANSTHSAADQPQPAWAKRLHRRQQITHAATTAAHTLHGGDGGGSAQGPSLGQPDE</sequence>
<evidence type="ECO:0000256" key="5">
    <source>
        <dbReference type="SAM" id="MobiDB-lite"/>
    </source>
</evidence>
<keyword evidence="4 6" id="KW-0472">Membrane</keyword>
<gene>
    <name evidence="7" type="ORF">SAMN05216551_113144</name>
</gene>
<dbReference type="EMBL" id="FNLO01000013">
    <property type="protein sequence ID" value="SDV50828.1"/>
    <property type="molecule type" value="Genomic_DNA"/>
</dbReference>
<feature type="compositionally biased region" description="Low complexity" evidence="5">
    <location>
        <begin position="386"/>
        <end position="406"/>
    </location>
</feature>
<feature type="region of interest" description="Disordered" evidence="5">
    <location>
        <begin position="386"/>
        <end position="464"/>
    </location>
</feature>
<feature type="transmembrane region" description="Helical" evidence="6">
    <location>
        <begin position="207"/>
        <end position="225"/>
    </location>
</feature>
<keyword evidence="3 6" id="KW-1133">Transmembrane helix</keyword>
<feature type="transmembrane region" description="Helical" evidence="6">
    <location>
        <begin position="176"/>
        <end position="195"/>
    </location>
</feature>
<dbReference type="NCBIfam" id="NF010449">
    <property type="entry name" value="PRK13875.1"/>
    <property type="match status" value="1"/>
</dbReference>
<dbReference type="GO" id="GO:0030255">
    <property type="term" value="P:protein secretion by the type IV secretion system"/>
    <property type="evidence" value="ECO:0007669"/>
    <property type="project" value="InterPro"/>
</dbReference>
<dbReference type="InterPro" id="IPR014150">
    <property type="entry name" value="Conjugal_tfr_TrbL"/>
</dbReference>
<reference evidence="8" key="1">
    <citation type="submission" date="2016-09" db="EMBL/GenBank/DDBJ databases">
        <authorList>
            <person name="Varghese N."/>
            <person name="Submissions S."/>
        </authorList>
    </citation>
    <scope>NUCLEOTIDE SEQUENCE [LARGE SCALE GENOMIC DNA]</scope>
    <source>
        <strain evidence="8">JS23</strain>
    </source>
</reference>
<dbReference type="Proteomes" id="UP000243719">
    <property type="component" value="Unassembled WGS sequence"/>
</dbReference>
<name>A0A1H2PUG9_9BURK</name>
<dbReference type="InterPro" id="IPR007688">
    <property type="entry name" value="Conjugal_tfr_TrbL/VirB6"/>
</dbReference>
<dbReference type="STRING" id="1770053.SAMN05216551_113144"/>
<feature type="transmembrane region" description="Helical" evidence="6">
    <location>
        <begin position="276"/>
        <end position="303"/>
    </location>
</feature>
<feature type="transmembrane region" description="Helical" evidence="6">
    <location>
        <begin position="68"/>
        <end position="89"/>
    </location>
</feature>
<organism evidence="7 8">
    <name type="scientific">Chitinasiproducens palmae</name>
    <dbReference type="NCBI Taxonomy" id="1770053"/>
    <lineage>
        <taxon>Bacteria</taxon>
        <taxon>Pseudomonadati</taxon>
        <taxon>Pseudomonadota</taxon>
        <taxon>Betaproteobacteria</taxon>
        <taxon>Burkholderiales</taxon>
        <taxon>Burkholderiaceae</taxon>
        <taxon>Chitinasiproducens</taxon>
    </lineage>
</organism>
<dbReference type="OrthoDB" id="9788052at2"/>
<feature type="compositionally biased region" description="Low complexity" evidence="5">
    <location>
        <begin position="455"/>
        <end position="464"/>
    </location>
</feature>
<feature type="transmembrane region" description="Helical" evidence="6">
    <location>
        <begin position="29"/>
        <end position="48"/>
    </location>
</feature>
<proteinExistence type="predicted"/>
<dbReference type="GO" id="GO:0016020">
    <property type="term" value="C:membrane"/>
    <property type="evidence" value="ECO:0007669"/>
    <property type="project" value="UniProtKB-SubCell"/>
</dbReference>
<protein>
    <submittedName>
        <fullName evidence="7">Type IV secretion system protein TrbL</fullName>
    </submittedName>
</protein>